<sequence>MENSNPKFNPIKTGKKSQFNPYIKYSGLAFQMIAVIGLAVWGGMRLDAHFAFAFPWFTVVLSVLGFVGAILGVIRSLPKGEE</sequence>
<name>A0A1G9E7K1_9BACT</name>
<keyword evidence="1" id="KW-1133">Transmembrane helix</keyword>
<feature type="transmembrane region" description="Helical" evidence="1">
    <location>
        <begin position="21"/>
        <end position="41"/>
    </location>
</feature>
<keyword evidence="1" id="KW-0472">Membrane</keyword>
<dbReference type="Proteomes" id="UP000198510">
    <property type="component" value="Unassembled WGS sequence"/>
</dbReference>
<evidence type="ECO:0000256" key="1">
    <source>
        <dbReference type="SAM" id="Phobius"/>
    </source>
</evidence>
<evidence type="ECO:0000313" key="2">
    <source>
        <dbReference type="EMBL" id="SDK72104.1"/>
    </source>
</evidence>
<feature type="transmembrane region" description="Helical" evidence="1">
    <location>
        <begin position="53"/>
        <end position="74"/>
    </location>
</feature>
<dbReference type="STRING" id="1075417.SAMN05421823_103376"/>
<organism evidence="2 3">
    <name type="scientific">Catalinimonas alkaloidigena</name>
    <dbReference type="NCBI Taxonomy" id="1075417"/>
    <lineage>
        <taxon>Bacteria</taxon>
        <taxon>Pseudomonadati</taxon>
        <taxon>Bacteroidota</taxon>
        <taxon>Cytophagia</taxon>
        <taxon>Cytophagales</taxon>
        <taxon>Catalimonadaceae</taxon>
        <taxon>Catalinimonas</taxon>
    </lineage>
</organism>
<reference evidence="2 3" key="1">
    <citation type="submission" date="2016-10" db="EMBL/GenBank/DDBJ databases">
        <authorList>
            <person name="de Groot N.N."/>
        </authorList>
    </citation>
    <scope>NUCLEOTIDE SEQUENCE [LARGE SCALE GENOMIC DNA]</scope>
    <source>
        <strain evidence="2 3">DSM 25186</strain>
    </source>
</reference>
<protein>
    <submittedName>
        <fullName evidence="2">Putative F0F1-ATPase subunit Ca2+/Mg2+ transporter</fullName>
    </submittedName>
</protein>
<dbReference type="EMBL" id="FNFO01000003">
    <property type="protein sequence ID" value="SDK72104.1"/>
    <property type="molecule type" value="Genomic_DNA"/>
</dbReference>
<dbReference type="InterPro" id="IPR032820">
    <property type="entry name" value="ATPase_put"/>
</dbReference>
<gene>
    <name evidence="2" type="ORF">SAMN05421823_103376</name>
</gene>
<proteinExistence type="predicted"/>
<accession>A0A1G9E7K1</accession>
<dbReference type="AlphaFoldDB" id="A0A1G9E7K1"/>
<dbReference type="Pfam" id="PF09527">
    <property type="entry name" value="ATPase_gene1"/>
    <property type="match status" value="1"/>
</dbReference>
<keyword evidence="3" id="KW-1185">Reference proteome</keyword>
<keyword evidence="1" id="KW-0812">Transmembrane</keyword>
<evidence type="ECO:0000313" key="3">
    <source>
        <dbReference type="Proteomes" id="UP000198510"/>
    </source>
</evidence>
<dbReference type="OrthoDB" id="9798708at2"/>